<feature type="domain" description="Activator of Hsp90 ATPase homologue 1/2-like C-terminal" evidence="2">
    <location>
        <begin position="13"/>
        <end position="133"/>
    </location>
</feature>
<sequence length="138" mass="15965">MAKEINIERFYPYPIEKVWNAIATSDALSDWLMPNDFKLEIGHEFTFKTKPQPGFDGIVKCKVIDFEAPIRLSYTWQGGPLKKPTTVSFELKSKANGTVLYFRHSGFEGFISQYIVRFLLGSGWKNLLFKKIKLHLDK</sequence>
<organism evidence="3 4">
    <name type="scientific">Runella slithyformis (strain ATCC 29530 / DSM 19594 / LMG 11500 / NCIMB 11436 / LSU 4)</name>
    <dbReference type="NCBI Taxonomy" id="761193"/>
    <lineage>
        <taxon>Bacteria</taxon>
        <taxon>Pseudomonadati</taxon>
        <taxon>Bacteroidota</taxon>
        <taxon>Cytophagia</taxon>
        <taxon>Cytophagales</taxon>
        <taxon>Spirosomataceae</taxon>
        <taxon>Runella</taxon>
    </lineage>
</organism>
<comment type="similarity">
    <text evidence="1">Belongs to the AHA1 family.</text>
</comment>
<dbReference type="RefSeq" id="WP_013930643.1">
    <property type="nucleotide sequence ID" value="NC_015703.1"/>
</dbReference>
<name>A0A7U3ZQ80_RUNSL</name>
<dbReference type="EMBL" id="CP002859">
    <property type="protein sequence ID" value="AEI51362.1"/>
    <property type="molecule type" value="Genomic_DNA"/>
</dbReference>
<dbReference type="InterPro" id="IPR023393">
    <property type="entry name" value="START-like_dom_sf"/>
</dbReference>
<dbReference type="CDD" id="cd07814">
    <property type="entry name" value="SRPBCC_CalC_Aha1-like"/>
    <property type="match status" value="1"/>
</dbReference>
<reference evidence="4" key="1">
    <citation type="submission" date="2011-06" db="EMBL/GenBank/DDBJ databases">
        <title>The complete genome of chromosome of Runella slithyformis DSM 19594.</title>
        <authorList>
            <consortium name="US DOE Joint Genome Institute (JGI-PGF)"/>
            <person name="Lucas S."/>
            <person name="Han J."/>
            <person name="Lapidus A."/>
            <person name="Bruce D."/>
            <person name="Goodwin L."/>
            <person name="Pitluck S."/>
            <person name="Peters L."/>
            <person name="Kyrpides N."/>
            <person name="Mavromatis K."/>
            <person name="Ivanova N."/>
            <person name="Ovchinnikova G."/>
            <person name="Zhang X."/>
            <person name="Misra M."/>
            <person name="Detter J.C."/>
            <person name="Tapia R."/>
            <person name="Han C."/>
            <person name="Land M."/>
            <person name="Hauser L."/>
            <person name="Markowitz V."/>
            <person name="Cheng J.-F."/>
            <person name="Hugenholtz P."/>
            <person name="Woyke T."/>
            <person name="Wu D."/>
            <person name="Tindall B."/>
            <person name="Faehrich R."/>
            <person name="Brambilla E."/>
            <person name="Klenk H.-P."/>
            <person name="Eisen J.A."/>
        </authorList>
    </citation>
    <scope>NUCLEOTIDE SEQUENCE [LARGE SCALE GENOMIC DNA]</scope>
    <source>
        <strain evidence="4">ATCC 29530 / DSM 19594 / LMG 11500 / NCIMB 11436 / LSU 4</strain>
    </source>
</reference>
<dbReference type="Gene3D" id="3.30.530.20">
    <property type="match status" value="1"/>
</dbReference>
<accession>A0A7U3ZQ80</accession>
<dbReference type="Pfam" id="PF08327">
    <property type="entry name" value="AHSA1"/>
    <property type="match status" value="1"/>
</dbReference>
<gene>
    <name evidence="3" type="ordered locus">Runsl_5053</name>
</gene>
<dbReference type="SUPFAM" id="SSF55961">
    <property type="entry name" value="Bet v1-like"/>
    <property type="match status" value="1"/>
</dbReference>
<dbReference type="AlphaFoldDB" id="A0A7U3ZQ80"/>
<proteinExistence type="inferred from homology"/>
<evidence type="ECO:0000256" key="1">
    <source>
        <dbReference type="ARBA" id="ARBA00006817"/>
    </source>
</evidence>
<dbReference type="InterPro" id="IPR013538">
    <property type="entry name" value="ASHA1/2-like_C"/>
</dbReference>
<keyword evidence="4" id="KW-1185">Reference proteome</keyword>
<evidence type="ECO:0000259" key="2">
    <source>
        <dbReference type="Pfam" id="PF08327"/>
    </source>
</evidence>
<reference evidence="3 4" key="2">
    <citation type="journal article" date="2012" name="Stand. Genomic Sci.">
        <title>Complete genome sequence of the aquatic bacterium Runella slithyformis type strain (LSU 4(T)).</title>
        <authorList>
            <person name="Copeland A."/>
            <person name="Zhang X."/>
            <person name="Misra M."/>
            <person name="Lapidus A."/>
            <person name="Nolan M."/>
            <person name="Lucas S."/>
            <person name="Deshpande S."/>
            <person name="Cheng J.F."/>
            <person name="Tapia R."/>
            <person name="Goodwin L.A."/>
            <person name="Pitluck S."/>
            <person name="Liolios K."/>
            <person name="Pagani I."/>
            <person name="Ivanova N."/>
            <person name="Mikhailova N."/>
            <person name="Pati A."/>
            <person name="Chen A."/>
            <person name="Palaniappan K."/>
            <person name="Land M."/>
            <person name="Hauser L."/>
            <person name="Pan C."/>
            <person name="Jeffries C.D."/>
            <person name="Detter J.C."/>
            <person name="Brambilla E.M."/>
            <person name="Rohde M."/>
            <person name="Djao O.D."/>
            <person name="Goker M."/>
            <person name="Sikorski J."/>
            <person name="Tindall B.J."/>
            <person name="Woyke T."/>
            <person name="Bristow J."/>
            <person name="Eisen J.A."/>
            <person name="Markowitz V."/>
            <person name="Hugenholtz P."/>
            <person name="Kyrpides N.C."/>
            <person name="Klenk H.P."/>
            <person name="Mavromatis K."/>
        </authorList>
    </citation>
    <scope>NUCLEOTIDE SEQUENCE [LARGE SCALE GENOMIC DNA]</scope>
    <source>
        <strain evidence="4">ATCC 29530 / DSM 19594 / LMG 11500 / NCIMB 11436 / LSU 4</strain>
    </source>
</reference>
<protein>
    <submittedName>
        <fullName evidence="3">Activator of Hsp90 ATPase 1 family protein</fullName>
    </submittedName>
</protein>
<evidence type="ECO:0000313" key="3">
    <source>
        <dbReference type="EMBL" id="AEI51362.1"/>
    </source>
</evidence>
<dbReference type="KEGG" id="rsi:Runsl_5053"/>
<evidence type="ECO:0000313" key="4">
    <source>
        <dbReference type="Proteomes" id="UP000000493"/>
    </source>
</evidence>
<dbReference type="Proteomes" id="UP000000493">
    <property type="component" value="Chromosome"/>
</dbReference>